<gene>
    <name evidence="12" type="primary">mvk</name>
    <name evidence="12" type="ORF">ACFQHW_05365</name>
</gene>
<dbReference type="EMBL" id="JBHSSM010000015">
    <property type="protein sequence ID" value="MFC6314998.1"/>
    <property type="molecule type" value="Genomic_DNA"/>
</dbReference>
<feature type="domain" description="GHMP kinase N-terminal" evidence="10">
    <location>
        <begin position="105"/>
        <end position="172"/>
    </location>
</feature>
<evidence type="ECO:0000256" key="9">
    <source>
        <dbReference type="ARBA" id="ARBA00029438"/>
    </source>
</evidence>
<dbReference type="GO" id="GO:0004496">
    <property type="term" value="F:mevalonate kinase activity"/>
    <property type="evidence" value="ECO:0007669"/>
    <property type="project" value="UniProtKB-EC"/>
</dbReference>
<dbReference type="InterPro" id="IPR014721">
    <property type="entry name" value="Ribsml_uS5_D2-typ_fold_subgr"/>
</dbReference>
<dbReference type="Pfam" id="PF00288">
    <property type="entry name" value="GHMP_kinases_N"/>
    <property type="match status" value="1"/>
</dbReference>
<dbReference type="InterPro" id="IPR013750">
    <property type="entry name" value="GHMP_kinase_C_dom"/>
</dbReference>
<evidence type="ECO:0000313" key="13">
    <source>
        <dbReference type="Proteomes" id="UP001596310"/>
    </source>
</evidence>
<keyword evidence="7" id="KW-0460">Magnesium</keyword>
<dbReference type="SUPFAM" id="SSF54211">
    <property type="entry name" value="Ribosomal protein S5 domain 2-like"/>
    <property type="match status" value="1"/>
</dbReference>
<dbReference type="SUPFAM" id="SSF55060">
    <property type="entry name" value="GHMP Kinase, C-terminal domain"/>
    <property type="match status" value="1"/>
</dbReference>
<dbReference type="EC" id="2.7.1.36" evidence="12"/>
<evidence type="ECO:0000256" key="4">
    <source>
        <dbReference type="ARBA" id="ARBA00022741"/>
    </source>
</evidence>
<keyword evidence="6" id="KW-0067">ATP-binding</keyword>
<dbReference type="InterPro" id="IPR036554">
    <property type="entry name" value="GHMP_kinase_C_sf"/>
</dbReference>
<comment type="pathway">
    <text evidence="9">Isoprenoid biosynthesis; isopentenyl diphosphate biosynthesis via mevalonate pathway; isopentenyl diphosphate from (R)-mevalonate: step 1/3.</text>
</comment>
<evidence type="ECO:0000256" key="6">
    <source>
        <dbReference type="ARBA" id="ARBA00022840"/>
    </source>
</evidence>
<feature type="domain" description="GHMP kinase C-terminal" evidence="11">
    <location>
        <begin position="257"/>
        <end position="328"/>
    </location>
</feature>
<reference evidence="13" key="1">
    <citation type="journal article" date="2019" name="Int. J. Syst. Evol. Microbiol.">
        <title>The Global Catalogue of Microorganisms (GCM) 10K type strain sequencing project: providing services to taxonomists for standard genome sequencing and annotation.</title>
        <authorList>
            <consortium name="The Broad Institute Genomics Platform"/>
            <consortium name="The Broad Institute Genome Sequencing Center for Infectious Disease"/>
            <person name="Wu L."/>
            <person name="Ma J."/>
        </authorList>
    </citation>
    <scope>NUCLEOTIDE SEQUENCE [LARGE SCALE GENOMIC DNA]</scope>
    <source>
        <strain evidence="13">CCM 8897</strain>
    </source>
</reference>
<dbReference type="PANTHER" id="PTHR43290">
    <property type="entry name" value="MEVALONATE KINASE"/>
    <property type="match status" value="1"/>
</dbReference>
<evidence type="ECO:0000256" key="2">
    <source>
        <dbReference type="ARBA" id="ARBA00022516"/>
    </source>
</evidence>
<evidence type="ECO:0000256" key="5">
    <source>
        <dbReference type="ARBA" id="ARBA00022777"/>
    </source>
</evidence>
<evidence type="ECO:0000259" key="10">
    <source>
        <dbReference type="Pfam" id="PF00288"/>
    </source>
</evidence>
<evidence type="ECO:0000256" key="7">
    <source>
        <dbReference type="ARBA" id="ARBA00022842"/>
    </source>
</evidence>
<dbReference type="Gene3D" id="3.30.230.10">
    <property type="match status" value="1"/>
</dbReference>
<sequence>MSTTSPESTTPQQWPLVQTSVGASHAKLILAGEHAVVYDIPGIAIPLRAIKVTAQISSQGQQAGRAPSVTLLSDLYQGDLALAPAELANLQGLFAAFFAYFPAAQPLPAAMQVTLTSAIPFERGMGSSAAIASAIVAALAVQFPSTLSLARQKALIATEEKIQHGNPSGLDALVVGSAQGYYFRRGHMPEALNLRLPGALLIVDSGLTGQTGTAIAQVAALRQAQPQQWQALMQAIGQITPQIRLLLQQQPTQPEARQASQRRLGELLDANQQALQQLQVSLPQLDQLIQRLRVAGAWGAKLTGGGLGGCVFGYFPTALAAKQARPAFADYQTWVTDLS</sequence>
<dbReference type="InterPro" id="IPR020568">
    <property type="entry name" value="Ribosomal_Su5_D2-typ_SF"/>
</dbReference>
<keyword evidence="13" id="KW-1185">Reference proteome</keyword>
<dbReference type="InterPro" id="IPR006204">
    <property type="entry name" value="GHMP_kinase_N_dom"/>
</dbReference>
<comment type="caution">
    <text evidence="12">The sequence shown here is derived from an EMBL/GenBank/DDBJ whole genome shotgun (WGS) entry which is preliminary data.</text>
</comment>
<dbReference type="NCBIfam" id="TIGR00549">
    <property type="entry name" value="mevalon_kin"/>
    <property type="match status" value="1"/>
</dbReference>
<keyword evidence="4" id="KW-0547">Nucleotide-binding</keyword>
<dbReference type="RefSeq" id="WP_164511037.1">
    <property type="nucleotide sequence ID" value="NZ_JBHSSM010000015.1"/>
</dbReference>
<organism evidence="12 13">
    <name type="scientific">Lapidilactobacillus achengensis</name>
    <dbReference type="NCBI Taxonomy" id="2486000"/>
    <lineage>
        <taxon>Bacteria</taxon>
        <taxon>Bacillati</taxon>
        <taxon>Bacillota</taxon>
        <taxon>Bacilli</taxon>
        <taxon>Lactobacillales</taxon>
        <taxon>Lactobacillaceae</taxon>
        <taxon>Lapidilactobacillus</taxon>
    </lineage>
</organism>
<keyword evidence="5 12" id="KW-0418">Kinase</keyword>
<evidence type="ECO:0000259" key="11">
    <source>
        <dbReference type="Pfam" id="PF08544"/>
    </source>
</evidence>
<accession>A0ABW1UPM0</accession>
<proteinExistence type="predicted"/>
<keyword evidence="8" id="KW-0443">Lipid metabolism</keyword>
<evidence type="ECO:0000256" key="8">
    <source>
        <dbReference type="ARBA" id="ARBA00023098"/>
    </source>
</evidence>
<protein>
    <submittedName>
        <fullName evidence="12">Mevalonate kinase</fullName>
        <ecNumber evidence="12">2.7.1.36</ecNumber>
    </submittedName>
</protein>
<evidence type="ECO:0000313" key="12">
    <source>
        <dbReference type="EMBL" id="MFC6314998.1"/>
    </source>
</evidence>
<keyword evidence="3 12" id="KW-0808">Transferase</keyword>
<keyword evidence="2" id="KW-0444">Lipid biosynthesis</keyword>
<dbReference type="PRINTS" id="PR00959">
    <property type="entry name" value="MEVGALKINASE"/>
</dbReference>
<dbReference type="Proteomes" id="UP001596310">
    <property type="component" value="Unassembled WGS sequence"/>
</dbReference>
<evidence type="ECO:0000256" key="3">
    <source>
        <dbReference type="ARBA" id="ARBA00022679"/>
    </source>
</evidence>
<dbReference type="InterPro" id="IPR006205">
    <property type="entry name" value="Mev_gal_kin"/>
</dbReference>
<dbReference type="Pfam" id="PF08544">
    <property type="entry name" value="GHMP_kinases_C"/>
    <property type="match status" value="1"/>
</dbReference>
<name>A0ABW1UPM0_9LACO</name>
<dbReference type="PANTHER" id="PTHR43290:SF2">
    <property type="entry name" value="MEVALONATE KINASE"/>
    <property type="match status" value="1"/>
</dbReference>
<dbReference type="Gene3D" id="3.30.70.890">
    <property type="entry name" value="GHMP kinase, C-terminal domain"/>
    <property type="match status" value="1"/>
</dbReference>
<evidence type="ECO:0000256" key="1">
    <source>
        <dbReference type="ARBA" id="ARBA00022490"/>
    </source>
</evidence>
<keyword evidence="1" id="KW-0963">Cytoplasm</keyword>